<dbReference type="Proteomes" id="UP000293854">
    <property type="component" value="Unassembled WGS sequence"/>
</dbReference>
<keyword evidence="3 6" id="KW-0812">Transmembrane</keyword>
<protein>
    <submittedName>
        <fullName evidence="7">ATP synthase subunit I</fullName>
    </submittedName>
</protein>
<dbReference type="RefSeq" id="WP_047132343.1">
    <property type="nucleotide sequence ID" value="NZ_CP015114.1"/>
</dbReference>
<feature type="transmembrane region" description="Helical" evidence="6">
    <location>
        <begin position="35"/>
        <end position="55"/>
    </location>
</feature>
<dbReference type="GeneID" id="93726102"/>
<dbReference type="Pfam" id="PF03899">
    <property type="entry name" value="ATP-synt_I"/>
    <property type="match status" value="1"/>
</dbReference>
<dbReference type="EMBL" id="CP068073">
    <property type="protein sequence ID" value="QQS83900.1"/>
    <property type="molecule type" value="Genomic_DNA"/>
</dbReference>
<accession>A0A143PDH8</accession>
<feature type="transmembrane region" description="Helical" evidence="6">
    <location>
        <begin position="12"/>
        <end position="29"/>
    </location>
</feature>
<dbReference type="InterPro" id="IPR005598">
    <property type="entry name" value="ATP_synth_I"/>
</dbReference>
<dbReference type="AlphaFoldDB" id="A0A143PDH8"/>
<dbReference type="KEGG" id="scv:A4G25_12100"/>
<feature type="transmembrane region" description="Helical" evidence="6">
    <location>
        <begin position="71"/>
        <end position="87"/>
    </location>
</feature>
<reference evidence="8 9" key="1">
    <citation type="submission" date="2018-11" db="EMBL/GenBank/DDBJ databases">
        <title>Genomic profiling of Staphylococcus species from a Poultry farm system in KwaZulu-Natal, South Africa.</title>
        <authorList>
            <person name="Amoako D.G."/>
            <person name="Somboro A.M."/>
            <person name="Abia A.L.K."/>
            <person name="Bester L.A."/>
            <person name="Essack S.Y."/>
        </authorList>
    </citation>
    <scope>NUCLEOTIDE SEQUENCE [LARGE SCALE GENOMIC DNA]</scope>
    <source>
        <strain evidence="8 9">SA11</strain>
    </source>
</reference>
<evidence type="ECO:0000313" key="7">
    <source>
        <dbReference type="EMBL" id="QQS83900.1"/>
    </source>
</evidence>
<dbReference type="OrthoDB" id="2418190at2"/>
<comment type="subcellular location">
    <subcellularLocation>
        <location evidence="1">Cell membrane</location>
        <topology evidence="1">Multi-pass membrane protein</topology>
    </subcellularLocation>
</comment>
<keyword evidence="10" id="KW-1185">Reference proteome</keyword>
<proteinExistence type="predicted"/>
<keyword evidence="2" id="KW-1003">Cell membrane</keyword>
<feature type="transmembrane region" description="Helical" evidence="6">
    <location>
        <begin position="93"/>
        <end position="113"/>
    </location>
</feature>
<evidence type="ECO:0000256" key="6">
    <source>
        <dbReference type="SAM" id="Phobius"/>
    </source>
</evidence>
<evidence type="ECO:0000256" key="1">
    <source>
        <dbReference type="ARBA" id="ARBA00004651"/>
    </source>
</evidence>
<keyword evidence="5 6" id="KW-0472">Membrane</keyword>
<evidence type="ECO:0000256" key="2">
    <source>
        <dbReference type="ARBA" id="ARBA00022475"/>
    </source>
</evidence>
<evidence type="ECO:0000313" key="9">
    <source>
        <dbReference type="Proteomes" id="UP000293854"/>
    </source>
</evidence>
<evidence type="ECO:0000313" key="10">
    <source>
        <dbReference type="Proteomes" id="UP000595942"/>
    </source>
</evidence>
<dbReference type="EMBL" id="RQTE01000074">
    <property type="protein sequence ID" value="RZI03107.1"/>
    <property type="molecule type" value="Genomic_DNA"/>
</dbReference>
<dbReference type="GO" id="GO:0005886">
    <property type="term" value="C:plasma membrane"/>
    <property type="evidence" value="ECO:0007669"/>
    <property type="project" value="UniProtKB-SubCell"/>
</dbReference>
<evidence type="ECO:0000313" key="8">
    <source>
        <dbReference type="EMBL" id="RZI03107.1"/>
    </source>
</evidence>
<dbReference type="Proteomes" id="UP000595942">
    <property type="component" value="Chromosome"/>
</dbReference>
<organism evidence="8 9">
    <name type="scientific">Staphylococcus condimenti</name>
    <dbReference type="NCBI Taxonomy" id="70255"/>
    <lineage>
        <taxon>Bacteria</taxon>
        <taxon>Bacillati</taxon>
        <taxon>Bacillota</taxon>
        <taxon>Bacilli</taxon>
        <taxon>Bacillales</taxon>
        <taxon>Staphylococcaceae</taxon>
        <taxon>Staphylococcus</taxon>
    </lineage>
</organism>
<evidence type="ECO:0000256" key="4">
    <source>
        <dbReference type="ARBA" id="ARBA00022989"/>
    </source>
</evidence>
<name>A0A143PDH8_9STAP</name>
<evidence type="ECO:0000256" key="5">
    <source>
        <dbReference type="ARBA" id="ARBA00023136"/>
    </source>
</evidence>
<reference evidence="7 10" key="2">
    <citation type="submission" date="2021-01" db="EMBL/GenBank/DDBJ databases">
        <title>FDA dAtabase for Regulatory Grade micrObial Sequences (FDA-ARGOS): Supporting development and validation of Infectious Disease Dx tests.</title>
        <authorList>
            <person name="Sproer C."/>
            <person name="Gronow S."/>
            <person name="Severitt S."/>
            <person name="Schroder I."/>
            <person name="Tallon L."/>
            <person name="Sadzewicz L."/>
            <person name="Zhao X."/>
            <person name="Boylan J."/>
            <person name="Ott S."/>
            <person name="Bowen H."/>
            <person name="Vavikolanu K."/>
            <person name="Mehta A."/>
            <person name="Aluvathingal J."/>
            <person name="Nadendla S."/>
            <person name="Lowell S."/>
            <person name="Myers T."/>
            <person name="Yan Y."/>
            <person name="Sichtig H."/>
        </authorList>
    </citation>
    <scope>NUCLEOTIDE SEQUENCE [LARGE SCALE GENOMIC DNA]</scope>
    <source>
        <strain evidence="7 10">FDAARGOS_1148</strain>
    </source>
</reference>
<gene>
    <name evidence="8" type="ORF">EIG99_04380</name>
    <name evidence="7" type="ORF">I6J05_06365</name>
</gene>
<keyword evidence="4 6" id="KW-1133">Transmembrane helix</keyword>
<sequence length="116" mass="13639">MKQFNIIFKKYLQYYIYWLSVLVIIALIIPKPFIYGLIIGSFGSLINTYIFELYLSKAQKEETSQVSTGGFWRYLVAFLACCTWLFFKNQVNIIGVMIGLMISYILIILRPFLHKM</sequence>
<evidence type="ECO:0000256" key="3">
    <source>
        <dbReference type="ARBA" id="ARBA00022692"/>
    </source>
</evidence>